<evidence type="ECO:0000259" key="4">
    <source>
        <dbReference type="Pfam" id="PF11611"/>
    </source>
</evidence>
<evidence type="ECO:0000256" key="3">
    <source>
        <dbReference type="SAM" id="Phobius"/>
    </source>
</evidence>
<evidence type="ECO:0000256" key="1">
    <source>
        <dbReference type="ARBA" id="ARBA00022729"/>
    </source>
</evidence>
<sequence length="250" mass="26123">MGYPPPTYHRPAYEPAYGPPPATRNDNLPLIVLFVVGLPMLLFGGGAALALVLTDTGGGPSPSSATMVMPSREPLADAQETAPAQNDPAQTDPAQTDPAQTQADQILQQQTGPAGLGGSIALQSIDPALQLTATVSRVIDQATPATEFVKPAAGSKLVAVEMTFTNTGQTQFTDSPLLSAWLIDHENRQYRPSVKQISEGQDFGATVSISGGDSRMGVVVFEVPQAARAVKLQYAINAGLGSQKAEWTLA</sequence>
<comment type="caution">
    <text evidence="5">The sequence shown here is derived from an EMBL/GenBank/DDBJ whole genome shotgun (WGS) entry which is preliminary data.</text>
</comment>
<name>A0ABV5NNP9_9ACTN</name>
<keyword evidence="1" id="KW-0732">Signal</keyword>
<feature type="region of interest" description="Disordered" evidence="2">
    <location>
        <begin position="75"/>
        <end position="103"/>
    </location>
</feature>
<dbReference type="Pfam" id="PF11611">
    <property type="entry name" value="DUF4352"/>
    <property type="match status" value="1"/>
</dbReference>
<keyword evidence="6" id="KW-1185">Reference proteome</keyword>
<evidence type="ECO:0000256" key="2">
    <source>
        <dbReference type="SAM" id="MobiDB-lite"/>
    </source>
</evidence>
<keyword evidence="3" id="KW-0472">Membrane</keyword>
<dbReference type="InterPro" id="IPR029051">
    <property type="entry name" value="DUF4352"/>
</dbReference>
<protein>
    <submittedName>
        <fullName evidence="5">DUF4352 domain-containing protein</fullName>
    </submittedName>
</protein>
<dbReference type="EMBL" id="JBHMCF010000019">
    <property type="protein sequence ID" value="MFB9471831.1"/>
    <property type="molecule type" value="Genomic_DNA"/>
</dbReference>
<gene>
    <name evidence="5" type="ORF">ACFFR3_20105</name>
</gene>
<reference evidence="5 6" key="1">
    <citation type="submission" date="2024-09" db="EMBL/GenBank/DDBJ databases">
        <authorList>
            <person name="Sun Q."/>
            <person name="Mori K."/>
        </authorList>
    </citation>
    <scope>NUCLEOTIDE SEQUENCE [LARGE SCALE GENOMIC DNA]</scope>
    <source>
        <strain evidence="5 6">JCM 3324</strain>
    </source>
</reference>
<dbReference type="InterPro" id="IPR029050">
    <property type="entry name" value="Immunoprotect_excell_Ig-like"/>
</dbReference>
<dbReference type="RefSeq" id="WP_379483620.1">
    <property type="nucleotide sequence ID" value="NZ_JBHMCF010000019.1"/>
</dbReference>
<feature type="region of interest" description="Disordered" evidence="2">
    <location>
        <begin position="1"/>
        <end position="20"/>
    </location>
</feature>
<dbReference type="Proteomes" id="UP001589568">
    <property type="component" value="Unassembled WGS sequence"/>
</dbReference>
<accession>A0ABV5NNP9</accession>
<dbReference type="Gene3D" id="2.60.40.1240">
    <property type="match status" value="1"/>
</dbReference>
<evidence type="ECO:0000313" key="6">
    <source>
        <dbReference type="Proteomes" id="UP001589568"/>
    </source>
</evidence>
<feature type="domain" description="DUF4352" evidence="4">
    <location>
        <begin position="130"/>
        <end position="235"/>
    </location>
</feature>
<keyword evidence="3" id="KW-0812">Transmembrane</keyword>
<keyword evidence="3" id="KW-1133">Transmembrane helix</keyword>
<evidence type="ECO:0000313" key="5">
    <source>
        <dbReference type="EMBL" id="MFB9471831.1"/>
    </source>
</evidence>
<organism evidence="5 6">
    <name type="scientific">Nonomuraea salmonea</name>
    <dbReference type="NCBI Taxonomy" id="46181"/>
    <lineage>
        <taxon>Bacteria</taxon>
        <taxon>Bacillati</taxon>
        <taxon>Actinomycetota</taxon>
        <taxon>Actinomycetes</taxon>
        <taxon>Streptosporangiales</taxon>
        <taxon>Streptosporangiaceae</taxon>
        <taxon>Nonomuraea</taxon>
    </lineage>
</organism>
<feature type="transmembrane region" description="Helical" evidence="3">
    <location>
        <begin position="30"/>
        <end position="53"/>
    </location>
</feature>
<feature type="compositionally biased region" description="Low complexity" evidence="2">
    <location>
        <begin position="87"/>
        <end position="103"/>
    </location>
</feature>
<proteinExistence type="predicted"/>